<name>A0ABU6A1N0_9FLAO</name>
<accession>A0ABU6A1N0</accession>
<dbReference type="Proteomes" id="UP001327027">
    <property type="component" value="Unassembled WGS sequence"/>
</dbReference>
<organism evidence="4 5">
    <name type="scientific">Aquimarina gracilis</name>
    <dbReference type="NCBI Taxonomy" id="874422"/>
    <lineage>
        <taxon>Bacteria</taxon>
        <taxon>Pseudomonadati</taxon>
        <taxon>Bacteroidota</taxon>
        <taxon>Flavobacteriia</taxon>
        <taxon>Flavobacteriales</taxon>
        <taxon>Flavobacteriaceae</taxon>
        <taxon>Aquimarina</taxon>
    </lineage>
</organism>
<dbReference type="InterPro" id="IPR029066">
    <property type="entry name" value="PLP-binding_barrel"/>
</dbReference>
<gene>
    <name evidence="4" type="ORF">U6A24_21110</name>
</gene>
<keyword evidence="4" id="KW-0413">Isomerase</keyword>
<feature type="domain" description="D-serine dehydratase-like" evidence="3">
    <location>
        <begin position="246"/>
        <end position="353"/>
    </location>
</feature>
<dbReference type="GO" id="GO:0008784">
    <property type="term" value="F:alanine racemase activity"/>
    <property type="evidence" value="ECO:0007669"/>
    <property type="project" value="UniProtKB-EC"/>
</dbReference>
<dbReference type="PANTHER" id="PTHR28004">
    <property type="entry name" value="ZGC:162816-RELATED"/>
    <property type="match status" value="1"/>
</dbReference>
<comment type="caution">
    <text evidence="4">The sequence shown here is derived from an EMBL/GenBank/DDBJ whole genome shotgun (WGS) entry which is preliminary data.</text>
</comment>
<sequence length="363" mass="40987">MIQVPSLILDIEKCKRNIETMALKAQKHGLIFRPHFKTHQSLEIGRWFKDFGITKIAVSSLEMALYFSEEWNDITVAFPTNILEIERINLLARKIQLNLLVESIETVQFLSQNVDYPVGFFIKIDTGYHRTGLLPTKINTIDEILKTSMASKNLNFKGFLAHSGHTYTCNSKADVLKIHSQCVNELSILKKKYVTMFPDIKASLGDTPSCSLADNFGSIDEIRPGNFVFYDLMQAKIGANNMDQIAVAMACPIVAIHDDRNEIVIYGGGVHFSKERLESEKDGVIYGRIFERKGNVWGNIVPDAYVKSLSQEHGIVSIPGDQIKNHKVGDCLMVLPIHSCMTANLMKRYKIEGRKDILMMNSQ</sequence>
<dbReference type="InterPro" id="IPR051466">
    <property type="entry name" value="D-amino_acid_metab_enzyme"/>
</dbReference>
<dbReference type="RefSeq" id="WP_324182012.1">
    <property type="nucleotide sequence ID" value="NZ_BAABAW010000006.1"/>
</dbReference>
<dbReference type="EMBL" id="JAYKLX010000011">
    <property type="protein sequence ID" value="MEB3347988.1"/>
    <property type="molecule type" value="Genomic_DNA"/>
</dbReference>
<evidence type="ECO:0000259" key="3">
    <source>
        <dbReference type="SMART" id="SM01119"/>
    </source>
</evidence>
<keyword evidence="5" id="KW-1185">Reference proteome</keyword>
<dbReference type="EC" id="5.1.1.1" evidence="4"/>
<dbReference type="Pfam" id="PF01168">
    <property type="entry name" value="Ala_racemase_N"/>
    <property type="match status" value="1"/>
</dbReference>
<dbReference type="SMART" id="SM01119">
    <property type="entry name" value="D-ser_dehydrat"/>
    <property type="match status" value="1"/>
</dbReference>
<evidence type="ECO:0000313" key="4">
    <source>
        <dbReference type="EMBL" id="MEB3347988.1"/>
    </source>
</evidence>
<dbReference type="Gene3D" id="3.20.20.10">
    <property type="entry name" value="Alanine racemase"/>
    <property type="match status" value="1"/>
</dbReference>
<dbReference type="InterPro" id="IPR001608">
    <property type="entry name" value="Ala_racemase_N"/>
</dbReference>
<dbReference type="InterPro" id="IPR042208">
    <property type="entry name" value="D-ser_dehydrat-like_sf"/>
</dbReference>
<dbReference type="Gene3D" id="2.40.37.20">
    <property type="entry name" value="D-serine dehydratase-like domain"/>
    <property type="match status" value="1"/>
</dbReference>
<evidence type="ECO:0000313" key="5">
    <source>
        <dbReference type="Proteomes" id="UP001327027"/>
    </source>
</evidence>
<evidence type="ECO:0000256" key="2">
    <source>
        <dbReference type="ARBA" id="ARBA00023239"/>
    </source>
</evidence>
<keyword evidence="2" id="KW-0456">Lyase</keyword>
<evidence type="ECO:0000256" key="1">
    <source>
        <dbReference type="ARBA" id="ARBA00005323"/>
    </source>
</evidence>
<dbReference type="InterPro" id="IPR026956">
    <property type="entry name" value="D-ser_dehydrat-like_dom"/>
</dbReference>
<dbReference type="PANTHER" id="PTHR28004:SF2">
    <property type="entry name" value="D-SERINE DEHYDRATASE"/>
    <property type="match status" value="1"/>
</dbReference>
<proteinExistence type="inferred from homology"/>
<dbReference type="Pfam" id="PF14031">
    <property type="entry name" value="D-ser_dehydrat"/>
    <property type="match status" value="1"/>
</dbReference>
<dbReference type="SUPFAM" id="SSF51419">
    <property type="entry name" value="PLP-binding barrel"/>
    <property type="match status" value="1"/>
</dbReference>
<reference evidence="4 5" key="1">
    <citation type="journal article" date="2013" name="Int. J. Syst. Evol. Microbiol.">
        <title>Aquimarina gracilis sp. nov., isolated from the gut microflora of a mussel, Mytilus coruscus, and emended description of Aquimarina spongiae.</title>
        <authorList>
            <person name="Park S.C."/>
            <person name="Choe H.N."/>
            <person name="Baik K.S."/>
            <person name="Seong C.N."/>
        </authorList>
    </citation>
    <scope>NUCLEOTIDE SEQUENCE [LARGE SCALE GENOMIC DNA]</scope>
    <source>
        <strain evidence="4 5">PSC32</strain>
    </source>
</reference>
<comment type="similarity">
    <text evidence="1">Belongs to the DSD1 family.</text>
</comment>
<protein>
    <submittedName>
        <fullName evidence="4">Alanine racemase</fullName>
        <ecNumber evidence="4">5.1.1.1</ecNumber>
    </submittedName>
</protein>